<dbReference type="PANTHER" id="PTHR12459:SF19">
    <property type="entry name" value="TRANSMEMBRANE PROTEIN 135 N-TERMINAL DOMAIN-CONTAINING PROTEIN"/>
    <property type="match status" value="1"/>
</dbReference>
<dbReference type="PANTHER" id="PTHR12459">
    <property type="entry name" value="TRANSMEMBRANE PROTEIN 135-RELATED"/>
    <property type="match status" value="1"/>
</dbReference>
<keyword evidence="2" id="KW-1133">Transmembrane helix</keyword>
<comment type="caution">
    <text evidence="3">The sequence shown here is derived from an EMBL/GenBank/DDBJ whole genome shotgun (WGS) entry which is preliminary data.</text>
</comment>
<gene>
    <name evidence="3" type="ORF">JMJ35_009089</name>
</gene>
<organism evidence="3 4">
    <name type="scientific">Cladonia borealis</name>
    <dbReference type="NCBI Taxonomy" id="184061"/>
    <lineage>
        <taxon>Eukaryota</taxon>
        <taxon>Fungi</taxon>
        <taxon>Dikarya</taxon>
        <taxon>Ascomycota</taxon>
        <taxon>Pezizomycotina</taxon>
        <taxon>Lecanoromycetes</taxon>
        <taxon>OSLEUM clade</taxon>
        <taxon>Lecanoromycetidae</taxon>
        <taxon>Lecanorales</taxon>
        <taxon>Lecanorineae</taxon>
        <taxon>Cladoniaceae</taxon>
        <taxon>Cladonia</taxon>
    </lineage>
</organism>
<protein>
    <submittedName>
        <fullName evidence="3">Uncharacterized protein</fullName>
    </submittedName>
</protein>
<dbReference type="AlphaFoldDB" id="A0AA39UYH7"/>
<evidence type="ECO:0000256" key="2">
    <source>
        <dbReference type="SAM" id="Phobius"/>
    </source>
</evidence>
<evidence type="ECO:0000313" key="4">
    <source>
        <dbReference type="Proteomes" id="UP001166286"/>
    </source>
</evidence>
<feature type="region of interest" description="Disordered" evidence="1">
    <location>
        <begin position="1"/>
        <end position="21"/>
    </location>
</feature>
<accession>A0AA39UYH7</accession>
<keyword evidence="4" id="KW-1185">Reference proteome</keyword>
<feature type="transmembrane region" description="Helical" evidence="2">
    <location>
        <begin position="394"/>
        <end position="415"/>
    </location>
</feature>
<evidence type="ECO:0000313" key="3">
    <source>
        <dbReference type="EMBL" id="KAK0508813.1"/>
    </source>
</evidence>
<keyword evidence="2" id="KW-0812">Transmembrane</keyword>
<feature type="transmembrane region" description="Helical" evidence="2">
    <location>
        <begin position="223"/>
        <end position="244"/>
    </location>
</feature>
<feature type="transmembrane region" description="Helical" evidence="2">
    <location>
        <begin position="167"/>
        <end position="187"/>
    </location>
</feature>
<dbReference type="Proteomes" id="UP001166286">
    <property type="component" value="Unassembled WGS sequence"/>
</dbReference>
<reference evidence="3" key="1">
    <citation type="submission" date="2023-03" db="EMBL/GenBank/DDBJ databases">
        <title>Complete genome of Cladonia borealis.</title>
        <authorList>
            <person name="Park H."/>
        </authorList>
    </citation>
    <scope>NUCLEOTIDE SEQUENCE</scope>
    <source>
        <strain evidence="3">ANT050790</strain>
    </source>
</reference>
<dbReference type="InterPro" id="IPR026749">
    <property type="entry name" value="Tmem135"/>
</dbReference>
<sequence length="527" mass="58887">MASQDPYPTPPQSPAKAKGDPILRNTLRYTISAKEYKTLHEWFISRSPQAVRRRAPTPHKYASLVQTKDDYNGAAIRASLRVFIATQTSLQLWELIKTNLLAKRRPSRTKARNSVLTSPNLRLSLSLSLILLLHRVLFRFFSRLRTNLLTKDAAPFRRRNPRISRSLTSRLAPAIGASLAGFALGVYPGDQLRITIAIYVATRSLEFAYSALEEDGWFKNKPWWWGSWMLMPLACGQLLHAFVFDRDCFPKAYGDFILENTPNYVQCRPATYPPSLPWPSTTTIIDSLAEMSRLNWPPFISPILFPNAPHPLPALSPITSSAHPSHTSLSCATLHPATPSCTTTFLSTLLSSFPTITKVLAAYYTLFSLPKYRKFLSSPTSEINLLAKRILQTAAFLTGAIGSSWGSICLFQYLFPRTFLPSARWFLGGFLGGMWGVVDRKGGKGHFLYSMRLSIDSLWKVGVKRGYWKGVSGGDVAVFVAGLAVVNVVYEKRRGVIGDGLGKGVGWLRGEEFFGNKKEGEEKEKEK</sequence>
<evidence type="ECO:0000256" key="1">
    <source>
        <dbReference type="SAM" id="MobiDB-lite"/>
    </source>
</evidence>
<proteinExistence type="predicted"/>
<dbReference type="EMBL" id="JAFEKC020000020">
    <property type="protein sequence ID" value="KAK0508813.1"/>
    <property type="molecule type" value="Genomic_DNA"/>
</dbReference>
<keyword evidence="2" id="KW-0472">Membrane</keyword>
<name>A0AA39UYH7_9LECA</name>